<dbReference type="EMBL" id="JRTT01000015">
    <property type="protein sequence ID" value="KHD76807.1"/>
    <property type="molecule type" value="Genomic_DNA"/>
</dbReference>
<name>A0A0A6X9Q4_ACTUT</name>
<dbReference type="AlphaFoldDB" id="A0A0A6X9Q4"/>
<sequence length="77" mass="8039">MYGLSTIVDAGPDLDFGIVGEFSGYWAGTMCRIASGDGYVILSNGDNGRRIAEHVIGAGGAAMPFRDQPEAADGERD</sequence>
<keyword evidence="2" id="KW-1185">Reference proteome</keyword>
<dbReference type="RefSeq" id="WP_043525064.1">
    <property type="nucleotide sequence ID" value="NZ_BAABKU010000019.1"/>
</dbReference>
<comment type="caution">
    <text evidence="1">The sequence shown here is derived from an EMBL/GenBank/DDBJ whole genome shotgun (WGS) entry which is preliminary data.</text>
</comment>
<accession>A0A0A6X9Q4</accession>
<reference evidence="1 2" key="1">
    <citation type="submission" date="2014-10" db="EMBL/GenBank/DDBJ databases">
        <title>Draft genome sequence of Actinoplanes utahensis NRRL 12052.</title>
        <authorList>
            <person name="Velasco-Bucheli B."/>
            <person name="del Cerro C."/>
            <person name="Hormigo D."/>
            <person name="Garcia J.L."/>
            <person name="Acebal C."/>
            <person name="Arroyo M."/>
            <person name="de la Mata I."/>
        </authorList>
    </citation>
    <scope>NUCLEOTIDE SEQUENCE [LARGE SCALE GENOMIC DNA]</scope>
    <source>
        <strain evidence="1 2">NRRL 12052</strain>
    </source>
</reference>
<protein>
    <submittedName>
        <fullName evidence="1">Uncharacterized protein</fullName>
    </submittedName>
</protein>
<dbReference type="Proteomes" id="UP000054537">
    <property type="component" value="Unassembled WGS sequence"/>
</dbReference>
<organism evidence="1 2">
    <name type="scientific">Actinoplanes utahensis</name>
    <dbReference type="NCBI Taxonomy" id="1869"/>
    <lineage>
        <taxon>Bacteria</taxon>
        <taxon>Bacillati</taxon>
        <taxon>Actinomycetota</taxon>
        <taxon>Actinomycetes</taxon>
        <taxon>Micromonosporales</taxon>
        <taxon>Micromonosporaceae</taxon>
        <taxon>Actinoplanes</taxon>
    </lineage>
</organism>
<evidence type="ECO:0000313" key="1">
    <source>
        <dbReference type="EMBL" id="KHD76807.1"/>
    </source>
</evidence>
<proteinExistence type="predicted"/>
<gene>
    <name evidence="1" type="ORF">MB27_14775</name>
</gene>
<evidence type="ECO:0000313" key="2">
    <source>
        <dbReference type="Proteomes" id="UP000054537"/>
    </source>
</evidence>